<evidence type="ECO:0000256" key="3">
    <source>
        <dbReference type="ARBA" id="ARBA00022801"/>
    </source>
</evidence>
<evidence type="ECO:0000256" key="2">
    <source>
        <dbReference type="ARBA" id="ARBA00022670"/>
    </source>
</evidence>
<dbReference type="Pfam" id="PF04586">
    <property type="entry name" value="Peptidase_S78"/>
    <property type="match status" value="1"/>
</dbReference>
<dbReference type="KEGG" id="sfol:H3H32_10775"/>
<keyword evidence="2 5" id="KW-0645">Protease</keyword>
<feature type="domain" description="Prohead serine protease" evidence="4">
    <location>
        <begin position="16"/>
        <end position="164"/>
    </location>
</feature>
<dbReference type="RefSeq" id="WP_182462672.1">
    <property type="nucleotide sequence ID" value="NZ_CP059732.1"/>
</dbReference>
<evidence type="ECO:0000256" key="1">
    <source>
        <dbReference type="ARBA" id="ARBA00022612"/>
    </source>
</evidence>
<accession>A0A7G5H2I4</accession>
<protein>
    <submittedName>
        <fullName evidence="5">HK97 family phage prohead protease</fullName>
    </submittedName>
</protein>
<keyword evidence="6" id="KW-1185">Reference proteome</keyword>
<reference evidence="5 6" key="1">
    <citation type="submission" date="2020-07" db="EMBL/GenBank/DDBJ databases">
        <title>Spirosoma foliorum sp. nov., isolated from the leaves on the Nejang mountain Korea, Republic of.</title>
        <authorList>
            <person name="Ho H."/>
            <person name="Lee Y.-J."/>
            <person name="Nurcahyanto D.-A."/>
            <person name="Kim S.-G."/>
        </authorList>
    </citation>
    <scope>NUCLEOTIDE SEQUENCE [LARGE SCALE GENOMIC DNA]</scope>
    <source>
        <strain evidence="5 6">PL0136</strain>
    </source>
</reference>
<dbReference type="EMBL" id="CP059732">
    <property type="protein sequence ID" value="QMW05326.1"/>
    <property type="molecule type" value="Genomic_DNA"/>
</dbReference>
<sequence>MLFKNLSSAAADVDPAQGIIKGYFAHFGSKDSDGDIITKSAFDRTIKDHGPKGSNQIKHLLNHNPNWLLGSIKELNPDQVGLAYVSQLLKGTDGKFIPDAELVMAAVAQGVNLEHSIGYNEIPGKTEKKADGNYLNELKLWEGSTLTFYGANPNTPVTELKSMNLTGMVSIYNALEKALHTGEWSDEGFKLIQKHHDAFGIALKSRQATLISTSQEQHNALKAADLVTNHFNLTL</sequence>
<evidence type="ECO:0000313" key="5">
    <source>
        <dbReference type="EMBL" id="QMW05326.1"/>
    </source>
</evidence>
<dbReference type="Proteomes" id="UP000515369">
    <property type="component" value="Chromosome"/>
</dbReference>
<name>A0A7G5H2I4_9BACT</name>
<gene>
    <name evidence="5" type="ORF">H3H32_10775</name>
</gene>
<dbReference type="InterPro" id="IPR006433">
    <property type="entry name" value="Prohead_protease"/>
</dbReference>
<organism evidence="5 6">
    <name type="scientific">Spirosoma foliorum</name>
    <dbReference type="NCBI Taxonomy" id="2710596"/>
    <lineage>
        <taxon>Bacteria</taxon>
        <taxon>Pseudomonadati</taxon>
        <taxon>Bacteroidota</taxon>
        <taxon>Cytophagia</taxon>
        <taxon>Cytophagales</taxon>
        <taxon>Cytophagaceae</taxon>
        <taxon>Spirosoma</taxon>
    </lineage>
</organism>
<proteinExistence type="predicted"/>
<dbReference type="InterPro" id="IPR054613">
    <property type="entry name" value="Peptidase_S78_dom"/>
</dbReference>
<evidence type="ECO:0000313" key="6">
    <source>
        <dbReference type="Proteomes" id="UP000515369"/>
    </source>
</evidence>
<dbReference type="NCBIfam" id="TIGR01543">
    <property type="entry name" value="proheadase_HK97"/>
    <property type="match status" value="1"/>
</dbReference>
<keyword evidence="3" id="KW-0378">Hydrolase</keyword>
<keyword evidence="1" id="KW-1188">Viral release from host cell</keyword>
<evidence type="ECO:0000259" key="4">
    <source>
        <dbReference type="Pfam" id="PF04586"/>
    </source>
</evidence>
<dbReference type="GO" id="GO:0008233">
    <property type="term" value="F:peptidase activity"/>
    <property type="evidence" value="ECO:0007669"/>
    <property type="project" value="UniProtKB-KW"/>
</dbReference>
<dbReference type="AlphaFoldDB" id="A0A7G5H2I4"/>
<dbReference type="GO" id="GO:0006508">
    <property type="term" value="P:proteolysis"/>
    <property type="evidence" value="ECO:0007669"/>
    <property type="project" value="UniProtKB-KW"/>
</dbReference>